<dbReference type="OrthoDB" id="280897at2"/>
<evidence type="ECO:0000313" key="7">
    <source>
        <dbReference type="Proteomes" id="UP000199372"/>
    </source>
</evidence>
<keyword evidence="2 3" id="KW-0408">Iron</keyword>
<evidence type="ECO:0000259" key="5">
    <source>
        <dbReference type="PROSITE" id="PS51007"/>
    </source>
</evidence>
<protein>
    <recommendedName>
        <fullName evidence="5">Cytochrome c domain-containing protein</fullName>
    </recommendedName>
</protein>
<evidence type="ECO:0000313" key="6">
    <source>
        <dbReference type="EMBL" id="SEO02650.1"/>
    </source>
</evidence>
<dbReference type="GO" id="GO:0020037">
    <property type="term" value="F:heme binding"/>
    <property type="evidence" value="ECO:0007669"/>
    <property type="project" value="InterPro"/>
</dbReference>
<feature type="domain" description="Cytochrome c" evidence="5">
    <location>
        <begin position="447"/>
        <end position="540"/>
    </location>
</feature>
<dbReference type="PROSITE" id="PS51007">
    <property type="entry name" value="CYTC"/>
    <property type="match status" value="1"/>
</dbReference>
<dbReference type="Proteomes" id="UP000199372">
    <property type="component" value="Unassembled WGS sequence"/>
</dbReference>
<name>A0A1H8LBU4_9RHOB</name>
<dbReference type="GO" id="GO:0046872">
    <property type="term" value="F:metal ion binding"/>
    <property type="evidence" value="ECO:0007669"/>
    <property type="project" value="UniProtKB-KW"/>
</dbReference>
<keyword evidence="7" id="KW-1185">Reference proteome</keyword>
<evidence type="ECO:0000256" key="3">
    <source>
        <dbReference type="PROSITE-ProRule" id="PRU00433"/>
    </source>
</evidence>
<keyword evidence="4" id="KW-0732">Signal</keyword>
<feature type="signal peptide" evidence="4">
    <location>
        <begin position="1"/>
        <end position="21"/>
    </location>
</feature>
<dbReference type="GO" id="GO:0009055">
    <property type="term" value="F:electron transfer activity"/>
    <property type="evidence" value="ECO:0007669"/>
    <property type="project" value="InterPro"/>
</dbReference>
<dbReference type="AlphaFoldDB" id="A0A1H8LBU4"/>
<dbReference type="InterPro" id="IPR009056">
    <property type="entry name" value="Cyt_c-like_dom"/>
</dbReference>
<feature type="chain" id="PRO_5011474487" description="Cytochrome c domain-containing protein" evidence="4">
    <location>
        <begin position="22"/>
        <end position="559"/>
    </location>
</feature>
<organism evidence="6 7">
    <name type="scientific">Palleronia pelagia</name>
    <dbReference type="NCBI Taxonomy" id="387096"/>
    <lineage>
        <taxon>Bacteria</taxon>
        <taxon>Pseudomonadati</taxon>
        <taxon>Pseudomonadota</taxon>
        <taxon>Alphaproteobacteria</taxon>
        <taxon>Rhodobacterales</taxon>
        <taxon>Roseobacteraceae</taxon>
        <taxon>Palleronia</taxon>
    </lineage>
</organism>
<gene>
    <name evidence="6" type="ORF">SAMN04488011_1109</name>
</gene>
<dbReference type="RefSeq" id="WP_139210131.1">
    <property type="nucleotide sequence ID" value="NZ_FOCM01000010.1"/>
</dbReference>
<keyword evidence="3" id="KW-0349">Heme</keyword>
<dbReference type="EMBL" id="FOCM01000010">
    <property type="protein sequence ID" value="SEO02650.1"/>
    <property type="molecule type" value="Genomic_DNA"/>
</dbReference>
<sequence length="559" mass="59937">MWRSACVTACAAISLPAVCLAQEAPANGLQKLMYYRSFLQDSQDCAVTVESGRPSFSEAVSGSAAATCPDAFAWVQFLEAIAGLNAGTAEPVPFWNWGVDQTVWMNEPLPLCTEANQTDCCDPNAQIDPSGPMPEHCPVFRGDYYDPGPLPAQPHGAPSGNTLSHSGLRLADEIDPGRLLRDMELEWVFRNKPFVDYTYRNDLYNKEGLGARNQAQNDALSSGDIARAHALEVRYPTDAVIVKVDLLHQDVMLATGLIQGEDADGNPVEPPNNPEFPYLTVDVQNPAEGSVNGLYYVLAMTNASKDLPIWHWYAIEHVANLGRCDYIGCNDSFGYAAGTESESGAVFGSTYIPPMTVLNNNLATQPDEPDPNSPLFVTGKVYLPEMTGESMTPELEALFDALDIGTAEADANPDVLAPQDPAWRNYRLKGTQTTFVTPTGIPTGTGATITEGGFVNSASCTSCHSQASVDETGNSGMQGVGSDWTPNLLGFDRIVMGAPSMAWFYSNGGPSVEATQVDFIWGILGAQCVEKVITEVGGKETVVPSCKSYPTSPTIISAE</sequence>
<proteinExistence type="predicted"/>
<reference evidence="7" key="1">
    <citation type="submission" date="2016-10" db="EMBL/GenBank/DDBJ databases">
        <authorList>
            <person name="Varghese N."/>
            <person name="Submissions S."/>
        </authorList>
    </citation>
    <scope>NUCLEOTIDE SEQUENCE [LARGE SCALE GENOMIC DNA]</scope>
    <source>
        <strain evidence="7">DSM 26893</strain>
    </source>
</reference>
<keyword evidence="1 3" id="KW-0479">Metal-binding</keyword>
<evidence type="ECO:0000256" key="4">
    <source>
        <dbReference type="SAM" id="SignalP"/>
    </source>
</evidence>
<evidence type="ECO:0000256" key="1">
    <source>
        <dbReference type="ARBA" id="ARBA00022723"/>
    </source>
</evidence>
<accession>A0A1H8LBU4</accession>
<evidence type="ECO:0000256" key="2">
    <source>
        <dbReference type="ARBA" id="ARBA00023004"/>
    </source>
</evidence>